<organism evidence="10 11">
    <name type="scientific">Lentilactobacillus curieae</name>
    <dbReference type="NCBI Taxonomy" id="1138822"/>
    <lineage>
        <taxon>Bacteria</taxon>
        <taxon>Bacillati</taxon>
        <taxon>Bacillota</taxon>
        <taxon>Bacilli</taxon>
        <taxon>Lactobacillales</taxon>
        <taxon>Lactobacillaceae</taxon>
        <taxon>Lentilactobacillus</taxon>
    </lineage>
</organism>
<evidence type="ECO:0000313" key="11">
    <source>
        <dbReference type="Proteomes" id="UP000030361"/>
    </source>
</evidence>
<dbReference type="InterPro" id="IPR002543">
    <property type="entry name" value="FtsK_dom"/>
</dbReference>
<feature type="binding site" evidence="7">
    <location>
        <begin position="425"/>
        <end position="432"/>
    </location>
    <ligand>
        <name>ATP</name>
        <dbReference type="ChEBI" id="CHEBI:30616"/>
    </ligand>
</feature>
<dbReference type="InterPro" id="IPR018541">
    <property type="entry name" value="Ftsk_gamma"/>
</dbReference>
<dbReference type="InterPro" id="IPR041027">
    <property type="entry name" value="FtsK_alpha"/>
</dbReference>
<dbReference type="GO" id="GO:0005524">
    <property type="term" value="F:ATP binding"/>
    <property type="evidence" value="ECO:0007669"/>
    <property type="project" value="UniProtKB-UniRule"/>
</dbReference>
<keyword evidence="5" id="KW-0238">DNA-binding</keyword>
<keyword evidence="3 7" id="KW-0547">Nucleotide-binding</keyword>
<dbReference type="PROSITE" id="PS50901">
    <property type="entry name" value="FTSK"/>
    <property type="match status" value="1"/>
</dbReference>
<dbReference type="SUPFAM" id="SSF52540">
    <property type="entry name" value="P-loop containing nucleoside triphosphate hydrolases"/>
    <property type="match status" value="1"/>
</dbReference>
<evidence type="ECO:0000256" key="5">
    <source>
        <dbReference type="ARBA" id="ARBA00023125"/>
    </source>
</evidence>
<evidence type="ECO:0000256" key="6">
    <source>
        <dbReference type="ARBA" id="ARBA00025923"/>
    </source>
</evidence>
<proteinExistence type="inferred from homology"/>
<feature type="domain" description="FtsK" evidence="9">
    <location>
        <begin position="408"/>
        <end position="600"/>
    </location>
</feature>
<feature type="compositionally biased region" description="Polar residues" evidence="8">
    <location>
        <begin position="218"/>
        <end position="240"/>
    </location>
</feature>
<comment type="similarity">
    <text evidence="1">Belongs to the FtsK/SpoIIIE/SftA family.</text>
</comment>
<keyword evidence="4 7" id="KW-0067">ATP-binding</keyword>
<dbReference type="KEGG" id="lcu:PL11_008445"/>
<dbReference type="InterPro" id="IPR003593">
    <property type="entry name" value="AAA+_ATPase"/>
</dbReference>
<dbReference type="CDD" id="cd01127">
    <property type="entry name" value="TrwB_TraG_TraD_VirD4"/>
    <property type="match status" value="1"/>
</dbReference>
<dbReference type="PANTHER" id="PTHR22683:SF42">
    <property type="entry name" value="DNA TRANSLOCASE SFTA"/>
    <property type="match status" value="1"/>
</dbReference>
<feature type="compositionally biased region" description="Polar residues" evidence="8">
    <location>
        <begin position="126"/>
        <end position="135"/>
    </location>
</feature>
<evidence type="ECO:0000313" key="10">
    <source>
        <dbReference type="EMBL" id="AQW21940.1"/>
    </source>
</evidence>
<feature type="compositionally biased region" description="Basic residues" evidence="8">
    <location>
        <begin position="178"/>
        <end position="188"/>
    </location>
</feature>
<evidence type="ECO:0000256" key="4">
    <source>
        <dbReference type="ARBA" id="ARBA00022840"/>
    </source>
</evidence>
<gene>
    <name evidence="10" type="ORF">PL11_008445</name>
</gene>
<evidence type="ECO:0000256" key="1">
    <source>
        <dbReference type="ARBA" id="ARBA00006474"/>
    </source>
</evidence>
<protein>
    <recommendedName>
        <fullName evidence="2">DNA translocase FtsK</fullName>
    </recommendedName>
</protein>
<dbReference type="InterPro" id="IPR036390">
    <property type="entry name" value="WH_DNA-bd_sf"/>
</dbReference>
<comment type="subunit">
    <text evidence="6">Homohexamer. Forms a ring that surrounds DNA.</text>
</comment>
<dbReference type="Gene3D" id="3.40.50.300">
    <property type="entry name" value="P-loop containing nucleotide triphosphate hydrolases"/>
    <property type="match status" value="1"/>
</dbReference>
<evidence type="ECO:0000259" key="9">
    <source>
        <dbReference type="PROSITE" id="PS50901"/>
    </source>
</evidence>
<dbReference type="Proteomes" id="UP000030361">
    <property type="component" value="Chromosome"/>
</dbReference>
<dbReference type="Gene3D" id="1.10.10.10">
    <property type="entry name" value="Winged helix-like DNA-binding domain superfamily/Winged helix DNA-binding domain"/>
    <property type="match status" value="1"/>
</dbReference>
<dbReference type="SMART" id="SM00843">
    <property type="entry name" value="Ftsk_gamma"/>
    <property type="match status" value="1"/>
</dbReference>
<accession>A0A1S6QK18</accession>
<feature type="compositionally biased region" description="Low complexity" evidence="8">
    <location>
        <begin position="251"/>
        <end position="261"/>
    </location>
</feature>
<evidence type="ECO:0000256" key="8">
    <source>
        <dbReference type="SAM" id="MobiDB-lite"/>
    </source>
</evidence>
<dbReference type="InterPro" id="IPR036388">
    <property type="entry name" value="WH-like_DNA-bd_sf"/>
</dbReference>
<feature type="region of interest" description="Disordered" evidence="8">
    <location>
        <begin position="125"/>
        <end position="264"/>
    </location>
</feature>
<dbReference type="Pfam" id="PF09397">
    <property type="entry name" value="FtsK_gamma"/>
    <property type="match status" value="1"/>
</dbReference>
<sequence>MEHYDGPAFFRRKREKKQDLPKKQLNRQPSVHQSKSKPEHATKHRPTPVSRPKQKALDSARSFYDLPRFNSARKQEVETNSFLTQKRRRQGIYELFKQELALTTDKLILMATTASDYDFDLDKRNGNFTPEQKSASEPVESSEIRVDNQELQTDNSKPVEHFTETDSSNLESAEKPVSPKHVKVRRGLGKSFRSMVHREREKASRLNVFNDQKKTELDNQSSNIEKSTGSVEANSATPSADSKPESVGLHSSENQSYSSETSSDKLDITADNWVPSINLLDHEQTNDAKLNDSFVTDQITKLNKTLSAFKVHAEVVNYTVGPTITQFEVKLALGVKVSRITNLADDIKLALAAKDVRIEAPIPGRSTVGIEVPNPQSRPVNLAEIIDSPEFINNAATLLAAVGEDISGKPVVGDIAKMPHALIAGATGSGKSVFINGLLTSLLYKASPADLKLLLIDPKAVELSMYSGIPHLLAPVISDPQTATQALKWVTKEMDERYEKLAAASVQNIKQFNDRAEEAGEYGLKMPYILIVIDELADLMMVSSQDTETYIARVTQKARAAGIHLIVATQRPSVDVVTGTIKNNIPTRIAFAVSSQIDSRTILDSSGAEKLLGRGDMLYLRSGASKPVRLQGAFVKNDEIHRVIDFVRSTGSPHYQFSPEQLKKSYEEAEQNDPIMGDVLEYIAGEDSISTSKLQRVFSIGYNRAATIIDDLEDQHYISEQHGSKPREVYYRKNSDQE</sequence>
<dbReference type="PANTHER" id="PTHR22683">
    <property type="entry name" value="SPORULATION PROTEIN RELATED"/>
    <property type="match status" value="1"/>
</dbReference>
<dbReference type="InterPro" id="IPR050206">
    <property type="entry name" value="FtsK/SpoIIIE/SftA"/>
</dbReference>
<name>A0A1S6QK18_9LACO</name>
<evidence type="ECO:0000256" key="2">
    <source>
        <dbReference type="ARBA" id="ARBA00020887"/>
    </source>
</evidence>
<dbReference type="Gene3D" id="3.30.980.40">
    <property type="match status" value="1"/>
</dbReference>
<feature type="region of interest" description="Disordered" evidence="8">
    <location>
        <begin position="1"/>
        <end position="80"/>
    </location>
</feature>
<dbReference type="Pfam" id="PF17854">
    <property type="entry name" value="FtsK_alpha"/>
    <property type="match status" value="1"/>
</dbReference>
<dbReference type="SMART" id="SM00382">
    <property type="entry name" value="AAA"/>
    <property type="match status" value="1"/>
</dbReference>
<dbReference type="Pfam" id="PF01580">
    <property type="entry name" value="FtsK_SpoIIIE"/>
    <property type="match status" value="1"/>
</dbReference>
<dbReference type="AlphaFoldDB" id="A0A1S6QK18"/>
<evidence type="ECO:0000256" key="7">
    <source>
        <dbReference type="PROSITE-ProRule" id="PRU00289"/>
    </source>
</evidence>
<evidence type="ECO:0000256" key="3">
    <source>
        <dbReference type="ARBA" id="ARBA00022741"/>
    </source>
</evidence>
<keyword evidence="11" id="KW-1185">Reference proteome</keyword>
<dbReference type="eggNOG" id="COG1674">
    <property type="taxonomic scope" value="Bacteria"/>
</dbReference>
<dbReference type="SUPFAM" id="SSF46785">
    <property type="entry name" value="Winged helix' DNA-binding domain"/>
    <property type="match status" value="1"/>
</dbReference>
<dbReference type="InterPro" id="IPR027417">
    <property type="entry name" value="P-loop_NTPase"/>
</dbReference>
<dbReference type="OrthoDB" id="9807790at2"/>
<dbReference type="EMBL" id="CP018906">
    <property type="protein sequence ID" value="AQW21940.1"/>
    <property type="molecule type" value="Genomic_DNA"/>
</dbReference>
<reference evidence="10 11" key="1">
    <citation type="journal article" date="2015" name="Genome Announc.">
        <title>Genome Sequence of Lactobacillus curieae CCTCC M 2011381T, a Novel Producer of Gamma-aminobutyric Acid.</title>
        <authorList>
            <person name="Wang Y."/>
            <person name="Wang Y."/>
            <person name="Lang C."/>
            <person name="Wei D."/>
            <person name="Xu P."/>
            <person name="Xie J."/>
        </authorList>
    </citation>
    <scope>NUCLEOTIDE SEQUENCE [LARGE SCALE GENOMIC DNA]</scope>
    <source>
        <strain evidence="10 11">CCTCC M 2011381</strain>
    </source>
</reference>
<dbReference type="GO" id="GO:0003677">
    <property type="term" value="F:DNA binding"/>
    <property type="evidence" value="ECO:0007669"/>
    <property type="project" value="UniProtKB-KW"/>
</dbReference>